<dbReference type="Proteomes" id="UP000053070">
    <property type="component" value="Unassembled WGS sequence"/>
</dbReference>
<comment type="caution">
    <text evidence="2">The sequence shown here is derived from an EMBL/GenBank/DDBJ whole genome shotgun (WGS) entry which is preliminary data.</text>
</comment>
<sequence length="79" mass="8465">MTKHQTGSDEQRKPAPRIDPDAPPVRASELAEDEAANERADQEPPLEHNAEAEIEIERARGNGGEADPAGSSLLQSPPD</sequence>
<name>A0A0G9MSI2_9SPHN</name>
<dbReference type="AlphaFoldDB" id="A0A0G9MSI2"/>
<protein>
    <submittedName>
        <fullName evidence="2">Uncharacterized protein</fullName>
    </submittedName>
</protein>
<dbReference type="EMBL" id="LBHC01000001">
    <property type="protein sequence ID" value="KLE33529.1"/>
    <property type="molecule type" value="Genomic_DNA"/>
</dbReference>
<keyword evidence="3" id="KW-1185">Reference proteome</keyword>
<accession>A0A0G9MSI2</accession>
<proteinExistence type="predicted"/>
<evidence type="ECO:0000256" key="1">
    <source>
        <dbReference type="SAM" id="MobiDB-lite"/>
    </source>
</evidence>
<reference evidence="2 3" key="1">
    <citation type="submission" date="2015-04" db="EMBL/GenBank/DDBJ databases">
        <title>The draft genome sequence of Erythrobacr gangjinensis K7-2.</title>
        <authorList>
            <person name="Zhuang L."/>
            <person name="Liu Y."/>
            <person name="Shao Z."/>
        </authorList>
    </citation>
    <scope>NUCLEOTIDE SEQUENCE [LARGE SCALE GENOMIC DNA]</scope>
    <source>
        <strain evidence="2 3">K7-2</strain>
    </source>
</reference>
<feature type="region of interest" description="Disordered" evidence="1">
    <location>
        <begin position="1"/>
        <end position="79"/>
    </location>
</feature>
<evidence type="ECO:0000313" key="3">
    <source>
        <dbReference type="Proteomes" id="UP000053070"/>
    </source>
</evidence>
<feature type="compositionally biased region" description="Basic and acidic residues" evidence="1">
    <location>
        <begin position="36"/>
        <end position="60"/>
    </location>
</feature>
<dbReference type="RefSeq" id="WP_047006377.1">
    <property type="nucleotide sequence ID" value="NZ_CP018097.1"/>
</dbReference>
<feature type="compositionally biased region" description="Basic and acidic residues" evidence="1">
    <location>
        <begin position="1"/>
        <end position="20"/>
    </location>
</feature>
<evidence type="ECO:0000313" key="2">
    <source>
        <dbReference type="EMBL" id="KLE33529.1"/>
    </source>
</evidence>
<dbReference type="PATRIC" id="fig|502682.8.peg.1309"/>
<gene>
    <name evidence="2" type="ORF">AAW01_06410</name>
</gene>
<organism evidence="2 3">
    <name type="scientific">Aurantiacibacter gangjinensis</name>
    <dbReference type="NCBI Taxonomy" id="502682"/>
    <lineage>
        <taxon>Bacteria</taxon>
        <taxon>Pseudomonadati</taxon>
        <taxon>Pseudomonadota</taxon>
        <taxon>Alphaproteobacteria</taxon>
        <taxon>Sphingomonadales</taxon>
        <taxon>Erythrobacteraceae</taxon>
        <taxon>Aurantiacibacter</taxon>
    </lineage>
</organism>
<dbReference type="KEGG" id="egn:BMF35_a0285"/>